<evidence type="ECO:0000313" key="11">
    <source>
        <dbReference type="EMBL" id="NXJ20523.1"/>
    </source>
</evidence>
<evidence type="ECO:0000256" key="9">
    <source>
        <dbReference type="SAM" id="MobiDB-lite"/>
    </source>
</evidence>
<dbReference type="EMBL" id="VXAD01003770">
    <property type="protein sequence ID" value="NXJ20523.1"/>
    <property type="molecule type" value="Genomic_DNA"/>
</dbReference>
<evidence type="ECO:0000256" key="2">
    <source>
        <dbReference type="ARBA" id="ARBA00022692"/>
    </source>
</evidence>
<dbReference type="PANTHER" id="PTHR11506:SF30">
    <property type="entry name" value="LYSOSOME-ASSOCIATED MEMBRANE GLYCOPROTEIN 3"/>
    <property type="match status" value="1"/>
</dbReference>
<evidence type="ECO:0000256" key="8">
    <source>
        <dbReference type="PROSITE-ProRule" id="PRU00740"/>
    </source>
</evidence>
<keyword evidence="3" id="KW-0732">Signal</keyword>
<comment type="similarity">
    <text evidence="8">Belongs to the LAMP family.</text>
</comment>
<dbReference type="GO" id="GO:0031902">
    <property type="term" value="C:late endosome membrane"/>
    <property type="evidence" value="ECO:0007669"/>
    <property type="project" value="TreeGrafter"/>
</dbReference>
<organism evidence="11 12">
    <name type="scientific">Dicrurus megarhynchus</name>
    <dbReference type="NCBI Taxonomy" id="450177"/>
    <lineage>
        <taxon>Eukaryota</taxon>
        <taxon>Metazoa</taxon>
        <taxon>Chordata</taxon>
        <taxon>Craniata</taxon>
        <taxon>Vertebrata</taxon>
        <taxon>Euteleostomi</taxon>
        <taxon>Archelosauria</taxon>
        <taxon>Archosauria</taxon>
        <taxon>Dinosauria</taxon>
        <taxon>Saurischia</taxon>
        <taxon>Theropoda</taxon>
        <taxon>Coelurosauria</taxon>
        <taxon>Aves</taxon>
        <taxon>Neognathae</taxon>
        <taxon>Neoaves</taxon>
        <taxon>Telluraves</taxon>
        <taxon>Australaves</taxon>
        <taxon>Passeriformes</taxon>
        <taxon>Corvoidea</taxon>
        <taxon>Dicruridae</taxon>
        <taxon>Dicrurus</taxon>
    </lineage>
</organism>
<feature type="domain" description="Lysosome-associated membrane glycoprotein 2-like luminal" evidence="10">
    <location>
        <begin position="149"/>
        <end position="218"/>
    </location>
</feature>
<comment type="subcellular location">
    <subcellularLocation>
        <location evidence="1">Endosome membrane</location>
        <topology evidence="1">Single-pass type I membrane protein</topology>
    </subcellularLocation>
    <subcellularLocation>
        <location evidence="8">Lysosome membrane</location>
        <topology evidence="8">Single-pass type I membrane protein</topology>
    </subcellularLocation>
</comment>
<keyword evidence="2 8" id="KW-0812">Transmembrane</keyword>
<evidence type="ECO:0000256" key="5">
    <source>
        <dbReference type="ARBA" id="ARBA00022989"/>
    </source>
</evidence>
<keyword evidence="12" id="KW-1185">Reference proteome</keyword>
<dbReference type="Proteomes" id="UP000537234">
    <property type="component" value="Unassembled WGS sequence"/>
</dbReference>
<dbReference type="InterPro" id="IPR002000">
    <property type="entry name" value="Lysosome-assoc_membr_glycop"/>
</dbReference>
<dbReference type="Pfam" id="PF01299">
    <property type="entry name" value="Lamp2-like_luminal"/>
    <property type="match status" value="1"/>
</dbReference>
<dbReference type="GO" id="GO:0005886">
    <property type="term" value="C:plasma membrane"/>
    <property type="evidence" value="ECO:0007669"/>
    <property type="project" value="TreeGrafter"/>
</dbReference>
<comment type="caution">
    <text evidence="8">Lacks conserved residue(s) required for the propagation of feature annotation.</text>
</comment>
<dbReference type="GO" id="GO:0072594">
    <property type="term" value="P:establishment of protein localization to organelle"/>
    <property type="evidence" value="ECO:0007669"/>
    <property type="project" value="TreeGrafter"/>
</dbReference>
<evidence type="ECO:0000313" key="12">
    <source>
        <dbReference type="Proteomes" id="UP000537234"/>
    </source>
</evidence>
<feature type="compositionally biased region" description="Low complexity" evidence="9">
    <location>
        <begin position="81"/>
        <end position="136"/>
    </location>
</feature>
<evidence type="ECO:0000259" key="10">
    <source>
        <dbReference type="Pfam" id="PF01299"/>
    </source>
</evidence>
<dbReference type="PANTHER" id="PTHR11506">
    <property type="entry name" value="LYSOSOME-ASSOCIATED MEMBRANE GLYCOPROTEIN"/>
    <property type="match status" value="1"/>
</dbReference>
<evidence type="ECO:0000256" key="3">
    <source>
        <dbReference type="ARBA" id="ARBA00022729"/>
    </source>
</evidence>
<keyword evidence="7" id="KW-0325">Glycoprotein</keyword>
<feature type="compositionally biased region" description="Polar residues" evidence="9">
    <location>
        <begin position="44"/>
        <end position="55"/>
    </location>
</feature>
<accession>A0A7K9ZDR7</accession>
<feature type="compositionally biased region" description="Polar residues" evidence="9">
    <location>
        <begin position="65"/>
        <end position="75"/>
    </location>
</feature>
<keyword evidence="8" id="KW-0458">Lysosome</keyword>
<keyword evidence="5" id="KW-1133">Transmembrane helix</keyword>
<evidence type="ECO:0000256" key="6">
    <source>
        <dbReference type="ARBA" id="ARBA00023136"/>
    </source>
</evidence>
<evidence type="ECO:0000256" key="1">
    <source>
        <dbReference type="ARBA" id="ARBA00004530"/>
    </source>
</evidence>
<gene>
    <name evidence="11" type="primary">Lamp3</name>
    <name evidence="11" type="ORF">DICMEG_R15417</name>
</gene>
<name>A0A7K9ZDR7_9CORV</name>
<reference evidence="11 12" key="1">
    <citation type="submission" date="2019-09" db="EMBL/GenBank/DDBJ databases">
        <title>Bird 10,000 Genomes (B10K) Project - Family phase.</title>
        <authorList>
            <person name="Zhang G."/>
        </authorList>
    </citation>
    <scope>NUCLEOTIDE SEQUENCE [LARGE SCALE GENOMIC DNA]</scope>
    <source>
        <strain evidence="11">B10K-DU-001-48</strain>
        <tissue evidence="11">Muscle</tissue>
    </source>
</reference>
<evidence type="ECO:0000256" key="7">
    <source>
        <dbReference type="ARBA" id="ARBA00023180"/>
    </source>
</evidence>
<dbReference type="GO" id="GO:0005765">
    <property type="term" value="C:lysosomal membrane"/>
    <property type="evidence" value="ECO:0007669"/>
    <property type="project" value="UniProtKB-SubCell"/>
</dbReference>
<dbReference type="PROSITE" id="PS51407">
    <property type="entry name" value="LAMP_3"/>
    <property type="match status" value="1"/>
</dbReference>
<feature type="non-terminal residue" evidence="11">
    <location>
        <position position="239"/>
    </location>
</feature>
<keyword evidence="6 8" id="KW-0472">Membrane</keyword>
<dbReference type="InterPro" id="IPR048528">
    <property type="entry name" value="Lamp2-like_luminal"/>
</dbReference>
<dbReference type="AlphaFoldDB" id="A0A7K9ZDR7"/>
<protein>
    <submittedName>
        <fullName evidence="11">LAMP3 protein</fullName>
    </submittedName>
</protein>
<proteinExistence type="inferred from homology"/>
<feature type="non-terminal residue" evidence="11">
    <location>
        <position position="1"/>
    </location>
</feature>
<keyword evidence="4" id="KW-0967">Endosome</keyword>
<sequence length="239" mass="24423">TTAAPGQHTAAQAGADTVSTTPADNTSTAGQATTPAMLSVTAAVKNTTTRSVSSTRHGRRPHVTTGMTAVATNTSLKHETASSQGTAATTTQRGGRSTRSQRQTTAPGALTASATTSTTTTRAGTKTAPTSPARTARPPPAPQPSAIPTGTYTLSDGNRTCVKAVMGLQLMARNTQQEQMEYVTVNPNATQVSGSCGMVQSELNLTFSGGFVNFTFVKVIVAFKGKECLGLGSKNLGCL</sequence>
<evidence type="ECO:0000256" key="4">
    <source>
        <dbReference type="ARBA" id="ARBA00022753"/>
    </source>
</evidence>
<feature type="compositionally biased region" description="Polar residues" evidence="9">
    <location>
        <begin position="17"/>
        <end position="36"/>
    </location>
</feature>
<comment type="caution">
    <text evidence="11">The sequence shown here is derived from an EMBL/GenBank/DDBJ whole genome shotgun (WGS) entry which is preliminary data.</text>
</comment>
<dbReference type="Gene3D" id="2.40.160.110">
    <property type="match status" value="1"/>
</dbReference>
<feature type="region of interest" description="Disordered" evidence="9">
    <location>
        <begin position="1"/>
        <end position="153"/>
    </location>
</feature>